<keyword evidence="2" id="KW-1185">Reference proteome</keyword>
<evidence type="ECO:0000313" key="2">
    <source>
        <dbReference type="Proteomes" id="UP000636479"/>
    </source>
</evidence>
<gene>
    <name evidence="1" type="ORF">MIND_00802100</name>
</gene>
<dbReference type="AlphaFoldDB" id="A0A8H6W431"/>
<dbReference type="Proteomes" id="UP000636479">
    <property type="component" value="Unassembled WGS sequence"/>
</dbReference>
<dbReference type="RefSeq" id="XP_037217942.1">
    <property type="nucleotide sequence ID" value="XM_037364700.1"/>
</dbReference>
<dbReference type="OrthoDB" id="6359816at2759"/>
<proteinExistence type="predicted"/>
<dbReference type="GeneID" id="59347216"/>
<evidence type="ECO:0000313" key="1">
    <source>
        <dbReference type="EMBL" id="KAF7298554.1"/>
    </source>
</evidence>
<reference evidence="1" key="1">
    <citation type="submission" date="2020-05" db="EMBL/GenBank/DDBJ databases">
        <title>Mycena genomes resolve the evolution of fungal bioluminescence.</title>
        <authorList>
            <person name="Tsai I.J."/>
        </authorList>
    </citation>
    <scope>NUCLEOTIDE SEQUENCE</scope>
    <source>
        <strain evidence="1">171206Taipei</strain>
    </source>
</reference>
<comment type="caution">
    <text evidence="1">The sequence shown here is derived from an EMBL/GenBank/DDBJ whole genome shotgun (WGS) entry which is preliminary data.</text>
</comment>
<evidence type="ECO:0008006" key="3">
    <source>
        <dbReference type="Google" id="ProtNLM"/>
    </source>
</evidence>
<accession>A0A8H6W431</accession>
<dbReference type="Gene3D" id="3.30.710.10">
    <property type="entry name" value="Potassium Channel Kv1.1, Chain A"/>
    <property type="match status" value="1"/>
</dbReference>
<organism evidence="1 2">
    <name type="scientific">Mycena indigotica</name>
    <dbReference type="NCBI Taxonomy" id="2126181"/>
    <lineage>
        <taxon>Eukaryota</taxon>
        <taxon>Fungi</taxon>
        <taxon>Dikarya</taxon>
        <taxon>Basidiomycota</taxon>
        <taxon>Agaricomycotina</taxon>
        <taxon>Agaricomycetes</taxon>
        <taxon>Agaricomycetidae</taxon>
        <taxon>Agaricales</taxon>
        <taxon>Marasmiineae</taxon>
        <taxon>Mycenaceae</taxon>
        <taxon>Mycena</taxon>
    </lineage>
</organism>
<sequence>MALLRSAPDTWTAEGVQSSFSVDFAPPELTGATDTCGWGWRFGWRLYSDRLMVYFDPHLIANAHYGRVSWQTLAIGLRAVPDQGFVSLDLPVGAVAAAPYYQPLGMLMGSWRTVVSSEPGKPRAAPVFKITISFAGLATLPVLQPAVIQTRLPFSAEPLPARIRACLVDTIHGGELIDIKFWVYSRVGNGCVSHPRPLYGSLKLMCGTSKQFDEDIHDMLSGFSESGQTDIANDEAPEEKFAEYEYMSDSDLDDDEETEAIVNEELVETANVKESDTVLQSSTQASVTTYLPVKHHDSGRHGHRIVIKGHAYNTWKALLYYLYTGQIHFRALKTAKHSGPVGPREDGAPECSPKSMYKLADKHDFPELKSLARDAILSQLSANNIVTEVFSDFTAMFDEIKATQVAFLRKRLHSPAVREAMTGMLPRLCAGRGSSASAAVLQDVIFGP</sequence>
<name>A0A8H6W431_9AGAR</name>
<dbReference type="EMBL" id="JACAZF010000007">
    <property type="protein sequence ID" value="KAF7298554.1"/>
    <property type="molecule type" value="Genomic_DNA"/>
</dbReference>
<protein>
    <recommendedName>
        <fullName evidence="3">BTB domain-containing protein</fullName>
    </recommendedName>
</protein>
<dbReference type="InterPro" id="IPR011333">
    <property type="entry name" value="SKP1/BTB/POZ_sf"/>
</dbReference>